<evidence type="ECO:0000259" key="8">
    <source>
        <dbReference type="PROSITE" id="PS50853"/>
    </source>
</evidence>
<keyword evidence="3 6" id="KW-1015">Disulfide bond</keyword>
<reference evidence="9" key="1">
    <citation type="submission" date="2016-05" db="EMBL/GenBank/DDBJ databases">
        <authorList>
            <person name="Lavstsen T."/>
            <person name="Jespersen J.S."/>
        </authorList>
    </citation>
    <scope>NUCLEOTIDE SEQUENCE</scope>
    <source>
        <tissue evidence="9">Brain</tissue>
    </source>
</reference>
<dbReference type="Pfam" id="PF09067">
    <property type="entry name" value="EpoR_lig-bind"/>
    <property type="match status" value="1"/>
</dbReference>
<keyword evidence="4 6" id="KW-0675">Receptor</keyword>
<keyword evidence="6" id="KW-0862">Zinc</keyword>
<feature type="domain" description="Fibronectin type-III" evidence="8">
    <location>
        <begin position="27"/>
        <end position="128"/>
    </location>
</feature>
<dbReference type="InterPro" id="IPR003961">
    <property type="entry name" value="FN3_dom"/>
</dbReference>
<dbReference type="FunFam" id="2.60.40.10:FF:000287">
    <property type="entry name" value="Prolactin receptor"/>
    <property type="match status" value="1"/>
</dbReference>
<evidence type="ECO:0000256" key="5">
    <source>
        <dbReference type="ARBA" id="ARBA00023180"/>
    </source>
</evidence>
<comment type="function">
    <text evidence="6">This is a receptor for the anterior pituitary hormone prolactin.</text>
</comment>
<dbReference type="GO" id="GO:0043235">
    <property type="term" value="C:receptor complex"/>
    <property type="evidence" value="ECO:0007669"/>
    <property type="project" value="TreeGrafter"/>
</dbReference>
<evidence type="ECO:0000313" key="9">
    <source>
        <dbReference type="EMBL" id="SBP11521.1"/>
    </source>
</evidence>
<dbReference type="PROSITE" id="PS50853">
    <property type="entry name" value="FN3"/>
    <property type="match status" value="1"/>
</dbReference>
<sequence length="564" mass="63746">MRKAEGVILLRLLLLFMLQATGTSYSPPGKPTLTSCRSPEKETFTCWWEPGSDGGLPTKYALYYRKENLDKVFECADYHTAGENSCFFNKNDTSVWVNYNITVVATNTLGSTFSDPVDIDVVYIVKPNPPENLALTVLWDQSWPYLHVSWESPQKADTRSGWITLIYELRIKLENEDEWEEHPAGQQKTFNIFSLCSGGKYLVQCILPSVPGPKIKGFDEQLLKNGKSMEAFSSLVGANFPPTTTNYEDLLVEYLEVFVPEERELMLEETKELHNSSLKFENSTSDCDSGRGSCDSQTLLIDKSEEEKGRQSDQQSSEFKMDAKGQDEEKYFICSPEHVDSPQSSVKVKTWPSSFSPLPEYSSIPLQQPNSHETKKQPCLSDNLFPTGPLPSHFPQLGHNTKDDLGSSYWQFSLSNKQLHLLHQQMEAHQQLQAHNNASVSNIGHLQLPSVRSTEYVEVQRVSDQNMVILHPVPSHSENSYPDWHHTEEYSKVKGVDNVNGILLLQREDMEEEMDMCSYEELPENEPPKTTNTAFTSPCSQPALPVDERAVGGYVDNSVFTLPT</sequence>
<comment type="similarity">
    <text evidence="6">Belongs to the type I cytokine receptor family. Type 1 subfamily.</text>
</comment>
<evidence type="ECO:0000256" key="2">
    <source>
        <dbReference type="ARBA" id="ARBA00022737"/>
    </source>
</evidence>
<dbReference type="GO" id="GO:0004896">
    <property type="term" value="F:cytokine receptor activity"/>
    <property type="evidence" value="ECO:0007669"/>
    <property type="project" value="TreeGrafter"/>
</dbReference>
<keyword evidence="2" id="KW-0677">Repeat</keyword>
<dbReference type="InterPro" id="IPR050379">
    <property type="entry name" value="Type-I_Cytokine_Rcpt"/>
</dbReference>
<dbReference type="GO" id="GO:0019955">
    <property type="term" value="F:cytokine binding"/>
    <property type="evidence" value="ECO:0007669"/>
    <property type="project" value="TreeGrafter"/>
</dbReference>
<dbReference type="AlphaFoldDB" id="A0A1A7X0J3"/>
<dbReference type="CDD" id="cd00063">
    <property type="entry name" value="FN3"/>
    <property type="match status" value="1"/>
</dbReference>
<comment type="subcellular location">
    <subcellularLocation>
        <location evidence="6">Membrane</location>
        <topology evidence="6">Single-pass type I membrane protein</topology>
    </subcellularLocation>
</comment>
<evidence type="ECO:0000256" key="4">
    <source>
        <dbReference type="ARBA" id="ARBA00023170"/>
    </source>
</evidence>
<protein>
    <recommendedName>
        <fullName evidence="6">Prolactin receptor</fullName>
        <shortName evidence="6">PRL-R</shortName>
    </recommendedName>
</protein>
<dbReference type="PANTHER" id="PTHR23036:SF86">
    <property type="entry name" value="PROLACTIN RECEPTOR"/>
    <property type="match status" value="1"/>
</dbReference>
<proteinExistence type="inferred from homology"/>
<dbReference type="PANTHER" id="PTHR23036">
    <property type="entry name" value="CYTOKINE RECEPTOR"/>
    <property type="match status" value="1"/>
</dbReference>
<comment type="domain">
    <text evidence="6">The box 1 motif is required for JAK interaction and/or activation.</text>
</comment>
<feature type="region of interest" description="Disordered" evidence="7">
    <location>
        <begin position="300"/>
        <end position="324"/>
    </location>
</feature>
<dbReference type="GO" id="GO:0046872">
    <property type="term" value="F:metal ion binding"/>
    <property type="evidence" value="ECO:0007669"/>
    <property type="project" value="UniProtKB-KW"/>
</dbReference>
<organism evidence="9">
    <name type="scientific">Iconisemion striatum</name>
    <dbReference type="NCBI Taxonomy" id="60296"/>
    <lineage>
        <taxon>Eukaryota</taxon>
        <taxon>Metazoa</taxon>
        <taxon>Chordata</taxon>
        <taxon>Craniata</taxon>
        <taxon>Vertebrata</taxon>
        <taxon>Euteleostomi</taxon>
        <taxon>Actinopterygii</taxon>
        <taxon>Neopterygii</taxon>
        <taxon>Teleostei</taxon>
        <taxon>Neoteleostei</taxon>
        <taxon>Acanthomorphata</taxon>
        <taxon>Ovalentaria</taxon>
        <taxon>Atherinomorphae</taxon>
        <taxon>Cyprinodontiformes</taxon>
        <taxon>Nothobranchiidae</taxon>
        <taxon>Iconisemion</taxon>
    </lineage>
</organism>
<keyword evidence="1 6" id="KW-0732">Signal</keyword>
<dbReference type="SUPFAM" id="SSF49265">
    <property type="entry name" value="Fibronectin type III"/>
    <property type="match status" value="2"/>
</dbReference>
<feature type="compositionally biased region" description="Basic and acidic residues" evidence="7">
    <location>
        <begin position="302"/>
        <end position="311"/>
    </location>
</feature>
<dbReference type="InterPro" id="IPR013783">
    <property type="entry name" value="Ig-like_fold"/>
</dbReference>
<evidence type="ECO:0000256" key="1">
    <source>
        <dbReference type="ARBA" id="ARBA00022729"/>
    </source>
</evidence>
<feature type="chain" id="PRO_5015376895" description="Prolactin receptor" evidence="6">
    <location>
        <begin position="25"/>
        <end position="564"/>
    </location>
</feature>
<keyword evidence="6" id="KW-0479">Metal-binding</keyword>
<evidence type="ECO:0000256" key="6">
    <source>
        <dbReference type="RuleBase" id="RU365035"/>
    </source>
</evidence>
<dbReference type="InterPro" id="IPR036116">
    <property type="entry name" value="FN3_sf"/>
</dbReference>
<feature type="signal peptide" evidence="6">
    <location>
        <begin position="1"/>
        <end position="24"/>
    </location>
</feature>
<evidence type="ECO:0000256" key="7">
    <source>
        <dbReference type="SAM" id="MobiDB-lite"/>
    </source>
</evidence>
<name>A0A1A7X0J3_9TELE</name>
<evidence type="ECO:0000256" key="3">
    <source>
        <dbReference type="ARBA" id="ARBA00023157"/>
    </source>
</evidence>
<dbReference type="Gene3D" id="2.60.40.10">
    <property type="entry name" value="Immunoglobulins"/>
    <property type="match status" value="2"/>
</dbReference>
<comment type="domain">
    <text evidence="6">The WSXWS motif appears to be necessary for proper protein folding and thereby efficient intracellular transport and cell-surface receptor binding.</text>
</comment>
<keyword evidence="5" id="KW-0325">Glycoprotein</keyword>
<dbReference type="GO" id="GO:0009897">
    <property type="term" value="C:external side of plasma membrane"/>
    <property type="evidence" value="ECO:0007669"/>
    <property type="project" value="TreeGrafter"/>
</dbReference>
<reference evidence="9" key="2">
    <citation type="submission" date="2016-06" db="EMBL/GenBank/DDBJ databases">
        <title>The genome of a short-lived fish provides insights into sex chromosome evolution and the genetic control of aging.</title>
        <authorList>
            <person name="Reichwald K."/>
            <person name="Felder M."/>
            <person name="Petzold A."/>
            <person name="Koch P."/>
            <person name="Groth M."/>
            <person name="Platzer M."/>
        </authorList>
    </citation>
    <scope>NUCLEOTIDE SEQUENCE</scope>
    <source>
        <tissue evidence="9">Brain</tissue>
    </source>
</reference>
<dbReference type="EMBL" id="HADW01010121">
    <property type="protein sequence ID" value="SBP11521.1"/>
    <property type="molecule type" value="Transcribed_RNA"/>
</dbReference>
<gene>
    <name evidence="9" type="primary">PRLRA</name>
    <name evidence="6" type="synonym">PRLR</name>
</gene>
<dbReference type="InterPro" id="IPR015152">
    <property type="entry name" value="Growth/epo_recpt_lig-bind"/>
</dbReference>
<accession>A0A1A7X0J3</accession>